<evidence type="ECO:0000256" key="4">
    <source>
        <dbReference type="ARBA" id="ARBA00029447"/>
    </source>
</evidence>
<protein>
    <submittedName>
        <fullName evidence="9">Methyl-accepting chemotaxis protein</fullName>
    </submittedName>
</protein>
<dbReference type="InterPro" id="IPR004089">
    <property type="entry name" value="MCPsignal_dom"/>
</dbReference>
<dbReference type="PROSITE" id="PS50192">
    <property type="entry name" value="T_SNARE"/>
    <property type="match status" value="1"/>
</dbReference>
<name>A0ABS5HZS8_9GAMM</name>
<dbReference type="InterPro" id="IPR000727">
    <property type="entry name" value="T_SNARE_dom"/>
</dbReference>
<sequence length="516" mass="56346">MFTIKQKLLFACSLLLLLTIMTGGIGYMGLKDISQTSTQMSNVAKFKDKIYQIRLSQADFMITKNEQLLVQFDQQVASLTNDLSEWQNDFAEGDELVVVKESKNLLMNYQSKAHVEMSKKSSDTSQANTQEVINLAKKLSANMDQLFELELASVDAQTQSSDMNIVAVIVVSILISLAIVFSLIKAVYPAVGGEPLDIQKIIERVANGDLQINTADREKHSGIYAAILNMVVSLREIIADINEQSIGVRNISDSLEKSVDETRASSDIQVEQMEMTATAMNEMVATVEGISQNAQQASDAANETYKFAKNGVEMASNTSVCIQKLGTDVHNVAGTINNLKSETENMGEILNVIRDVAEQTNLLALNAAIEAARAGEQGRGFAVVADEVRSLASRTQVSIESINVTINRLQDEVVKSVNLMEESQSEANNAVEMAIETRNSLDSIMSSVEQIQDMNTQIATAAEEQNAVANEINQSVTEVSNRAYETNQNAKDANEATQTLAGVSESLASINQRFRT</sequence>
<comment type="subcellular location">
    <subcellularLocation>
        <location evidence="1">Cell inner membrane</location>
        <topology evidence="1">Multi-pass membrane protein</topology>
    </subcellularLocation>
</comment>
<dbReference type="PROSITE" id="PS50111">
    <property type="entry name" value="CHEMOTAXIS_TRANSDUC_2"/>
    <property type="match status" value="1"/>
</dbReference>
<evidence type="ECO:0000256" key="6">
    <source>
        <dbReference type="SAM" id="Phobius"/>
    </source>
</evidence>
<keyword evidence="6" id="KW-0472">Membrane</keyword>
<dbReference type="PANTHER" id="PTHR32089:SF120">
    <property type="entry name" value="METHYL-ACCEPTING CHEMOTAXIS PROTEIN TLPQ"/>
    <property type="match status" value="1"/>
</dbReference>
<gene>
    <name evidence="9" type="ORF">G3R48_03615</name>
</gene>
<keyword evidence="3 5" id="KW-0807">Transducer</keyword>
<feature type="domain" description="T-SNARE coiled-coil homology" evidence="8">
    <location>
        <begin position="431"/>
        <end position="493"/>
    </location>
</feature>
<dbReference type="SUPFAM" id="SSF58104">
    <property type="entry name" value="Methyl-accepting chemotaxis protein (MCP) signaling domain"/>
    <property type="match status" value="1"/>
</dbReference>
<dbReference type="EMBL" id="JAAIKR010000002">
    <property type="protein sequence ID" value="MBR9727083.1"/>
    <property type="molecule type" value="Genomic_DNA"/>
</dbReference>
<keyword evidence="2" id="KW-0997">Cell inner membrane</keyword>
<dbReference type="PANTHER" id="PTHR32089">
    <property type="entry name" value="METHYL-ACCEPTING CHEMOTAXIS PROTEIN MCPB"/>
    <property type="match status" value="1"/>
</dbReference>
<comment type="caution">
    <text evidence="9">The sequence shown here is derived from an EMBL/GenBank/DDBJ whole genome shotgun (WGS) entry which is preliminary data.</text>
</comment>
<evidence type="ECO:0000313" key="9">
    <source>
        <dbReference type="EMBL" id="MBR9727083.1"/>
    </source>
</evidence>
<keyword evidence="6" id="KW-1133">Transmembrane helix</keyword>
<dbReference type="InterPro" id="IPR004090">
    <property type="entry name" value="Chemotax_Me-accpt_rcpt"/>
</dbReference>
<evidence type="ECO:0000259" key="7">
    <source>
        <dbReference type="PROSITE" id="PS50111"/>
    </source>
</evidence>
<keyword evidence="2" id="KW-1003">Cell membrane</keyword>
<reference evidence="9 10" key="1">
    <citation type="submission" date="2020-02" db="EMBL/GenBank/DDBJ databases">
        <title>Shewanella WXL01 sp. nov., a marine bacterium isolated from green algae in Luhuitou Fringing Reef (Northern South China Sea).</title>
        <authorList>
            <person name="Wang X."/>
        </authorList>
    </citation>
    <scope>NUCLEOTIDE SEQUENCE [LARGE SCALE GENOMIC DNA]</scope>
    <source>
        <strain evidence="9 10">MCCC 1A01895</strain>
    </source>
</reference>
<feature type="transmembrane region" description="Helical" evidence="6">
    <location>
        <begin position="165"/>
        <end position="184"/>
    </location>
</feature>
<keyword evidence="10" id="KW-1185">Reference proteome</keyword>
<evidence type="ECO:0000313" key="10">
    <source>
        <dbReference type="Proteomes" id="UP000811844"/>
    </source>
</evidence>
<dbReference type="CDD" id="cd11386">
    <property type="entry name" value="MCP_signal"/>
    <property type="match status" value="1"/>
</dbReference>
<accession>A0ABS5HZS8</accession>
<feature type="domain" description="Methyl-accepting transducer" evidence="7">
    <location>
        <begin position="244"/>
        <end position="480"/>
    </location>
</feature>
<evidence type="ECO:0000256" key="1">
    <source>
        <dbReference type="ARBA" id="ARBA00004429"/>
    </source>
</evidence>
<organism evidence="9 10">
    <name type="scientific">Shewanella intestini</name>
    <dbReference type="NCBI Taxonomy" id="2017544"/>
    <lineage>
        <taxon>Bacteria</taxon>
        <taxon>Pseudomonadati</taxon>
        <taxon>Pseudomonadota</taxon>
        <taxon>Gammaproteobacteria</taxon>
        <taxon>Alteromonadales</taxon>
        <taxon>Shewanellaceae</taxon>
        <taxon>Shewanella</taxon>
    </lineage>
</organism>
<evidence type="ECO:0000256" key="5">
    <source>
        <dbReference type="PROSITE-ProRule" id="PRU00284"/>
    </source>
</evidence>
<evidence type="ECO:0000256" key="2">
    <source>
        <dbReference type="ARBA" id="ARBA00022519"/>
    </source>
</evidence>
<dbReference type="Proteomes" id="UP000811844">
    <property type="component" value="Unassembled WGS sequence"/>
</dbReference>
<dbReference type="Pfam" id="PF00015">
    <property type="entry name" value="MCPsignal"/>
    <property type="match status" value="1"/>
</dbReference>
<evidence type="ECO:0000259" key="8">
    <source>
        <dbReference type="PROSITE" id="PS50192"/>
    </source>
</evidence>
<dbReference type="SMART" id="SM00283">
    <property type="entry name" value="MA"/>
    <property type="match status" value="1"/>
</dbReference>
<dbReference type="Gene3D" id="1.10.287.950">
    <property type="entry name" value="Methyl-accepting chemotaxis protein"/>
    <property type="match status" value="1"/>
</dbReference>
<dbReference type="PRINTS" id="PR00260">
    <property type="entry name" value="CHEMTRNSDUCR"/>
</dbReference>
<evidence type="ECO:0000256" key="3">
    <source>
        <dbReference type="ARBA" id="ARBA00023224"/>
    </source>
</evidence>
<dbReference type="RefSeq" id="WP_194823864.1">
    <property type="nucleotide sequence ID" value="NZ_JAAIKR010000002.1"/>
</dbReference>
<keyword evidence="6" id="KW-0812">Transmembrane</keyword>
<comment type="similarity">
    <text evidence="4">Belongs to the methyl-accepting chemotaxis (MCP) protein family.</text>
</comment>
<proteinExistence type="inferred from homology"/>